<gene>
    <name evidence="12" type="primary">folD</name>
    <name evidence="15" type="ORF">CJ205_00595</name>
</gene>
<comment type="catalytic activity">
    <reaction evidence="12">
        <text>(6R)-5,10-methenyltetrahydrofolate + H2O = (6R)-10-formyltetrahydrofolate + H(+)</text>
        <dbReference type="Rhea" id="RHEA:23700"/>
        <dbReference type="ChEBI" id="CHEBI:15377"/>
        <dbReference type="ChEBI" id="CHEBI:15378"/>
        <dbReference type="ChEBI" id="CHEBI:57455"/>
        <dbReference type="ChEBI" id="CHEBI:195366"/>
        <dbReference type="EC" id="3.5.4.9"/>
    </reaction>
</comment>
<dbReference type="UniPathway" id="UPA00193"/>
<evidence type="ECO:0000256" key="8">
    <source>
        <dbReference type="ARBA" id="ARBA00023002"/>
    </source>
</evidence>
<dbReference type="HAMAP" id="MF_01576">
    <property type="entry name" value="THF_DHG_CYH"/>
    <property type="match status" value="1"/>
</dbReference>
<keyword evidence="8 12" id="KW-0560">Oxidoreductase</keyword>
<keyword evidence="3 12" id="KW-0554">One-carbon metabolism</keyword>
<evidence type="ECO:0000256" key="5">
    <source>
        <dbReference type="ARBA" id="ARBA00022755"/>
    </source>
</evidence>
<keyword evidence="16" id="KW-1185">Reference proteome</keyword>
<protein>
    <recommendedName>
        <fullName evidence="12">Bifunctional protein FolD</fullName>
    </recommendedName>
    <domain>
        <recommendedName>
            <fullName evidence="12">Methylenetetrahydrofolate dehydrogenase</fullName>
            <ecNumber evidence="12">1.5.1.5</ecNumber>
        </recommendedName>
    </domain>
    <domain>
        <recommendedName>
            <fullName evidence="12">Methenyltetrahydrofolate cyclohydrolase</fullName>
            <ecNumber evidence="12">3.5.4.9</ecNumber>
        </recommendedName>
    </domain>
</protein>
<dbReference type="InterPro" id="IPR020630">
    <property type="entry name" value="THF_DH/CycHdrlase_cat_dom"/>
</dbReference>
<dbReference type="CDD" id="cd01080">
    <property type="entry name" value="NAD_bind_m-THF_DH_Cyclohyd"/>
    <property type="match status" value="1"/>
</dbReference>
<keyword evidence="9 12" id="KW-0368">Histidine biosynthesis</keyword>
<keyword evidence="5 12" id="KW-0658">Purine biosynthesis</keyword>
<dbReference type="GO" id="GO:0000105">
    <property type="term" value="P:L-histidine biosynthetic process"/>
    <property type="evidence" value="ECO:0007669"/>
    <property type="project" value="UniProtKB-KW"/>
</dbReference>
<feature type="binding site" evidence="12">
    <location>
        <position position="229"/>
    </location>
    <ligand>
        <name>NADP(+)</name>
        <dbReference type="ChEBI" id="CHEBI:58349"/>
    </ligand>
</feature>
<organism evidence="15 16">
    <name type="scientific">Dolosicoccus paucivorans</name>
    <dbReference type="NCBI Taxonomy" id="84521"/>
    <lineage>
        <taxon>Bacteria</taxon>
        <taxon>Bacillati</taxon>
        <taxon>Bacillota</taxon>
        <taxon>Bacilli</taxon>
        <taxon>Lactobacillales</taxon>
        <taxon>Aerococcaceae</taxon>
        <taxon>Dolosicoccus</taxon>
    </lineage>
</organism>
<evidence type="ECO:0000256" key="9">
    <source>
        <dbReference type="ARBA" id="ARBA00023102"/>
    </source>
</evidence>
<dbReference type="GO" id="GO:0004488">
    <property type="term" value="F:methylenetetrahydrofolate dehydrogenase (NADP+) activity"/>
    <property type="evidence" value="ECO:0007669"/>
    <property type="project" value="UniProtKB-UniRule"/>
</dbReference>
<accession>A0A1G8IYN8</accession>
<sequence>MQIIDGKKRAAELRKHYEKAVQKLKDQNIQPKMQVITVGDDPASQVYVGQKEKMAKRIGFDFDWQKLDEKSTQEELMHLIQQTNEDPSIHGVIVQLPLPDHLDSQKVMDGIDPKKDIDGFHPYNVGRLMLGDDTLVPCTPRGILNLLDEYNVTIPGADVAIIGRSKIVGQPLANLLINRGATVSVLASRTKDVKYYTKNADIVIVAVGKAHLIDKSHLKEGAVVIDVGINRLDNGKLAGDVDFESAKQVASAMTPVPGGVGPMTVAMLMEQAIICACQQNNLDATALLKEAMDE</sequence>
<comment type="catalytic activity">
    <reaction evidence="12">
        <text>(6R)-5,10-methylene-5,6,7,8-tetrahydrofolate + NADP(+) = (6R)-5,10-methenyltetrahydrofolate + NADPH</text>
        <dbReference type="Rhea" id="RHEA:22812"/>
        <dbReference type="ChEBI" id="CHEBI:15636"/>
        <dbReference type="ChEBI" id="CHEBI:57455"/>
        <dbReference type="ChEBI" id="CHEBI:57783"/>
        <dbReference type="ChEBI" id="CHEBI:58349"/>
        <dbReference type="EC" id="1.5.1.5"/>
    </reaction>
</comment>
<dbReference type="Gene3D" id="3.40.50.720">
    <property type="entry name" value="NAD(P)-binding Rossmann-like Domain"/>
    <property type="match status" value="1"/>
</dbReference>
<dbReference type="GO" id="GO:0005829">
    <property type="term" value="C:cytosol"/>
    <property type="evidence" value="ECO:0007669"/>
    <property type="project" value="TreeGrafter"/>
</dbReference>
<dbReference type="PRINTS" id="PR00085">
    <property type="entry name" value="THFDHDRGNASE"/>
</dbReference>
<comment type="caution">
    <text evidence="15">The sequence shown here is derived from an EMBL/GenBank/DDBJ whole genome shotgun (WGS) entry which is preliminary data.</text>
</comment>
<evidence type="ECO:0000256" key="12">
    <source>
        <dbReference type="HAMAP-Rule" id="MF_01576"/>
    </source>
</evidence>
<dbReference type="RefSeq" id="WP_092083916.1">
    <property type="nucleotide sequence ID" value="NZ_FNEL01000002.1"/>
</dbReference>
<dbReference type="Pfam" id="PF02882">
    <property type="entry name" value="THF_DHG_CYH_C"/>
    <property type="match status" value="1"/>
</dbReference>
<keyword evidence="10 12" id="KW-0486">Methionine biosynthesis</keyword>
<dbReference type="FunFam" id="3.40.50.10860:FF:000005">
    <property type="entry name" value="C-1-tetrahydrofolate synthase, cytoplasmic, putative"/>
    <property type="match status" value="1"/>
</dbReference>
<feature type="domain" description="Tetrahydrofolate dehydrogenase/cyclohydrolase NAD(P)-binding" evidence="14">
    <location>
        <begin position="137"/>
        <end position="279"/>
    </location>
</feature>
<dbReference type="InterPro" id="IPR000672">
    <property type="entry name" value="THF_DH/CycHdrlase"/>
</dbReference>
<evidence type="ECO:0000313" key="16">
    <source>
        <dbReference type="Proteomes" id="UP000235682"/>
    </source>
</evidence>
<reference evidence="15 16" key="1">
    <citation type="submission" date="2017-09" db="EMBL/GenBank/DDBJ databases">
        <title>Bacterial strain isolated from the female urinary microbiota.</title>
        <authorList>
            <person name="Thomas-White K."/>
            <person name="Kumar N."/>
            <person name="Forster S."/>
            <person name="Putonti C."/>
            <person name="Lawley T."/>
            <person name="Wolfe A.J."/>
        </authorList>
    </citation>
    <scope>NUCLEOTIDE SEQUENCE [LARGE SCALE GENOMIC DNA]</scope>
    <source>
        <strain evidence="15 16">UMB0852</strain>
    </source>
</reference>
<comment type="subunit">
    <text evidence="2 12">Homodimer.</text>
</comment>
<dbReference type="Pfam" id="PF00763">
    <property type="entry name" value="THF_DHG_CYH"/>
    <property type="match status" value="1"/>
</dbReference>
<dbReference type="GO" id="GO:0009086">
    <property type="term" value="P:methionine biosynthetic process"/>
    <property type="evidence" value="ECO:0007669"/>
    <property type="project" value="UniProtKB-KW"/>
</dbReference>
<dbReference type="InterPro" id="IPR036291">
    <property type="entry name" value="NAD(P)-bd_dom_sf"/>
</dbReference>
<dbReference type="GO" id="GO:0004477">
    <property type="term" value="F:methenyltetrahydrofolate cyclohydrolase activity"/>
    <property type="evidence" value="ECO:0007669"/>
    <property type="project" value="UniProtKB-UniRule"/>
</dbReference>
<evidence type="ECO:0000259" key="14">
    <source>
        <dbReference type="Pfam" id="PF02882"/>
    </source>
</evidence>
<evidence type="ECO:0000256" key="11">
    <source>
        <dbReference type="ARBA" id="ARBA00023268"/>
    </source>
</evidence>
<keyword evidence="4 12" id="KW-0028">Amino-acid biosynthesis</keyword>
<evidence type="ECO:0000313" key="15">
    <source>
        <dbReference type="EMBL" id="PMC59237.1"/>
    </source>
</evidence>
<feature type="domain" description="Tetrahydrofolate dehydrogenase/cyclohydrolase catalytic" evidence="13">
    <location>
        <begin position="4"/>
        <end position="118"/>
    </location>
</feature>
<comment type="caution">
    <text evidence="12">Lacks conserved residue(s) required for the propagation of feature annotation.</text>
</comment>
<comment type="function">
    <text evidence="12">Catalyzes the oxidation of 5,10-methylenetetrahydrofolate to 5,10-methenyltetrahydrofolate and then the hydrolysis of 5,10-methenyltetrahydrofolate to 10-formyltetrahydrofolate.</text>
</comment>
<keyword evidence="6 12" id="KW-0378">Hydrolase</keyword>
<evidence type="ECO:0000256" key="7">
    <source>
        <dbReference type="ARBA" id="ARBA00022857"/>
    </source>
</evidence>
<dbReference type="SUPFAM" id="SSF53223">
    <property type="entry name" value="Aminoacid dehydrogenase-like, N-terminal domain"/>
    <property type="match status" value="1"/>
</dbReference>
<evidence type="ECO:0000256" key="3">
    <source>
        <dbReference type="ARBA" id="ARBA00022563"/>
    </source>
</evidence>
<evidence type="ECO:0000256" key="10">
    <source>
        <dbReference type="ARBA" id="ARBA00023167"/>
    </source>
</evidence>
<dbReference type="STRING" id="84521.SAMN04487994_100277"/>
<dbReference type="GO" id="GO:0035999">
    <property type="term" value="P:tetrahydrofolate interconversion"/>
    <property type="evidence" value="ECO:0007669"/>
    <property type="project" value="UniProtKB-UniRule"/>
</dbReference>
<dbReference type="EC" id="1.5.1.5" evidence="12"/>
<dbReference type="PANTHER" id="PTHR48099">
    <property type="entry name" value="C-1-TETRAHYDROFOLATE SYNTHASE, CYTOPLASMIC-RELATED"/>
    <property type="match status" value="1"/>
</dbReference>
<keyword evidence="11 12" id="KW-0511">Multifunctional enzyme</keyword>
<evidence type="ECO:0000259" key="13">
    <source>
        <dbReference type="Pfam" id="PF00763"/>
    </source>
</evidence>
<dbReference type="EMBL" id="PNHE01000001">
    <property type="protein sequence ID" value="PMC59237.1"/>
    <property type="molecule type" value="Genomic_DNA"/>
</dbReference>
<evidence type="ECO:0000256" key="2">
    <source>
        <dbReference type="ARBA" id="ARBA00011738"/>
    </source>
</evidence>
<dbReference type="InterPro" id="IPR020867">
    <property type="entry name" value="THF_DH/CycHdrlase_CS"/>
</dbReference>
<dbReference type="FunFam" id="3.40.50.720:FF:000094">
    <property type="entry name" value="Bifunctional protein FolD"/>
    <property type="match status" value="1"/>
</dbReference>
<dbReference type="InterPro" id="IPR046346">
    <property type="entry name" value="Aminoacid_DH-like_N_sf"/>
</dbReference>
<evidence type="ECO:0000256" key="1">
    <source>
        <dbReference type="ARBA" id="ARBA00004777"/>
    </source>
</evidence>
<dbReference type="PROSITE" id="PS00767">
    <property type="entry name" value="THF_DHG_CYH_2"/>
    <property type="match status" value="1"/>
</dbReference>
<keyword evidence="7 12" id="KW-0521">NADP</keyword>
<dbReference type="InterPro" id="IPR020631">
    <property type="entry name" value="THF_DH/CycHdrlase_NAD-bd_dom"/>
</dbReference>
<comment type="pathway">
    <text evidence="1 12">One-carbon metabolism; tetrahydrofolate interconversion.</text>
</comment>
<comment type="similarity">
    <text evidence="12">Belongs to the tetrahydrofolate dehydrogenase/cyclohydrolase family.</text>
</comment>
<dbReference type="SUPFAM" id="SSF51735">
    <property type="entry name" value="NAD(P)-binding Rossmann-fold domains"/>
    <property type="match status" value="1"/>
</dbReference>
<dbReference type="Proteomes" id="UP000235682">
    <property type="component" value="Unassembled WGS sequence"/>
</dbReference>
<feature type="binding site" evidence="12">
    <location>
        <begin position="163"/>
        <end position="165"/>
    </location>
    <ligand>
        <name>NADP(+)</name>
        <dbReference type="ChEBI" id="CHEBI:58349"/>
    </ligand>
</feature>
<dbReference type="GO" id="GO:0006164">
    <property type="term" value="P:purine nucleotide biosynthetic process"/>
    <property type="evidence" value="ECO:0007669"/>
    <property type="project" value="UniProtKB-KW"/>
</dbReference>
<dbReference type="PANTHER" id="PTHR48099:SF5">
    <property type="entry name" value="C-1-TETRAHYDROFOLATE SYNTHASE, CYTOPLASMIC"/>
    <property type="match status" value="1"/>
</dbReference>
<name>A0A1G8IYN8_9LACT</name>
<dbReference type="OrthoDB" id="9803580at2"/>
<evidence type="ECO:0000256" key="6">
    <source>
        <dbReference type="ARBA" id="ARBA00022801"/>
    </source>
</evidence>
<dbReference type="AlphaFoldDB" id="A0A1G8IYN8"/>
<dbReference type="Gene3D" id="3.40.50.10860">
    <property type="entry name" value="Leucine Dehydrogenase, chain A, domain 1"/>
    <property type="match status" value="1"/>
</dbReference>
<evidence type="ECO:0000256" key="4">
    <source>
        <dbReference type="ARBA" id="ARBA00022605"/>
    </source>
</evidence>
<proteinExistence type="inferred from homology"/>
<dbReference type="EC" id="3.5.4.9" evidence="12"/>